<dbReference type="Pfam" id="PF03073">
    <property type="entry name" value="TspO_MBR"/>
    <property type="match status" value="1"/>
</dbReference>
<dbReference type="PANTHER" id="PTHR10057:SF0">
    <property type="entry name" value="TRANSLOCATOR PROTEIN"/>
    <property type="match status" value="1"/>
</dbReference>
<keyword evidence="5" id="KW-0472">Membrane</keyword>
<keyword evidence="3" id="KW-0812">Transmembrane</keyword>
<comment type="subcellular location">
    <subcellularLocation>
        <location evidence="1">Membrane</location>
        <topology evidence="1">Multi-pass membrane protein</topology>
    </subcellularLocation>
</comment>
<comment type="similarity">
    <text evidence="2">Belongs to the TspO/BZRP family.</text>
</comment>
<name>A0A6A4J6X4_APOLU</name>
<evidence type="ECO:0000313" key="6">
    <source>
        <dbReference type="EMBL" id="KAF6200414.1"/>
    </source>
</evidence>
<evidence type="ECO:0000256" key="1">
    <source>
        <dbReference type="ARBA" id="ARBA00004141"/>
    </source>
</evidence>
<dbReference type="GO" id="GO:0005741">
    <property type="term" value="C:mitochondrial outer membrane"/>
    <property type="evidence" value="ECO:0007669"/>
    <property type="project" value="TreeGrafter"/>
</dbReference>
<reference evidence="6" key="1">
    <citation type="journal article" date="2021" name="Mol. Ecol. Resour.">
        <title>Apolygus lucorum genome provides insights into omnivorousness and mesophyll feeding.</title>
        <authorList>
            <person name="Liu Y."/>
            <person name="Liu H."/>
            <person name="Wang H."/>
            <person name="Huang T."/>
            <person name="Liu B."/>
            <person name="Yang B."/>
            <person name="Yin L."/>
            <person name="Li B."/>
            <person name="Zhang Y."/>
            <person name="Zhang S."/>
            <person name="Jiang F."/>
            <person name="Zhang X."/>
            <person name="Ren Y."/>
            <person name="Wang B."/>
            <person name="Wang S."/>
            <person name="Lu Y."/>
            <person name="Wu K."/>
            <person name="Fan W."/>
            <person name="Wang G."/>
        </authorList>
    </citation>
    <scope>NUCLEOTIDE SEQUENCE</scope>
    <source>
        <strain evidence="6">12Hb</strain>
    </source>
</reference>
<dbReference type="EMBL" id="WIXP02000014">
    <property type="protein sequence ID" value="KAF6200414.1"/>
    <property type="molecule type" value="Genomic_DNA"/>
</dbReference>
<evidence type="ECO:0000313" key="7">
    <source>
        <dbReference type="Proteomes" id="UP000466442"/>
    </source>
</evidence>
<dbReference type="Gene3D" id="1.20.1260.100">
    <property type="entry name" value="TspO/MBR protein"/>
    <property type="match status" value="1"/>
</dbReference>
<gene>
    <name evidence="6" type="ORF">GE061_006717</name>
</gene>
<comment type="caution">
    <text evidence="6">The sequence shown here is derived from an EMBL/GenBank/DDBJ whole genome shotgun (WGS) entry which is preliminary data.</text>
</comment>
<proteinExistence type="inferred from homology"/>
<keyword evidence="7" id="KW-1185">Reference proteome</keyword>
<evidence type="ECO:0000256" key="3">
    <source>
        <dbReference type="ARBA" id="ARBA00022692"/>
    </source>
</evidence>
<dbReference type="OrthoDB" id="8841220at2759"/>
<dbReference type="AlphaFoldDB" id="A0A6A4J6X4"/>
<dbReference type="PANTHER" id="PTHR10057">
    <property type="entry name" value="PERIPHERAL-TYPE BENZODIAZEPINE RECEPTOR"/>
    <property type="match status" value="1"/>
</dbReference>
<dbReference type="Proteomes" id="UP000466442">
    <property type="component" value="Unassembled WGS sequence"/>
</dbReference>
<protein>
    <submittedName>
        <fullName evidence="6">Uncharacterized protein</fullName>
    </submittedName>
</protein>
<evidence type="ECO:0000256" key="4">
    <source>
        <dbReference type="ARBA" id="ARBA00022989"/>
    </source>
</evidence>
<keyword evidence="4" id="KW-1133">Transmembrane helix</keyword>
<dbReference type="InterPro" id="IPR004307">
    <property type="entry name" value="TspO_MBR"/>
</dbReference>
<evidence type="ECO:0000256" key="2">
    <source>
        <dbReference type="ARBA" id="ARBA00007524"/>
    </source>
</evidence>
<evidence type="ECO:0000256" key="5">
    <source>
        <dbReference type="ARBA" id="ARBA00023136"/>
    </source>
</evidence>
<organism evidence="6 7">
    <name type="scientific">Apolygus lucorum</name>
    <name type="common">Small green plant bug</name>
    <name type="synonym">Lygocoris lucorum</name>
    <dbReference type="NCBI Taxonomy" id="248454"/>
    <lineage>
        <taxon>Eukaryota</taxon>
        <taxon>Metazoa</taxon>
        <taxon>Ecdysozoa</taxon>
        <taxon>Arthropoda</taxon>
        <taxon>Hexapoda</taxon>
        <taxon>Insecta</taxon>
        <taxon>Pterygota</taxon>
        <taxon>Neoptera</taxon>
        <taxon>Paraneoptera</taxon>
        <taxon>Hemiptera</taxon>
        <taxon>Heteroptera</taxon>
        <taxon>Panheteroptera</taxon>
        <taxon>Cimicomorpha</taxon>
        <taxon>Miridae</taxon>
        <taxon>Mirini</taxon>
        <taxon>Apolygus</taxon>
    </lineage>
</organism>
<accession>A0A6A4J6X4</accession>
<sequence length="176" mass="20195">MLIFSFLPHEIPSKLKVISFGIIPNLGFWFGAATYMPQYYRWYTRKFSKNVWHELLGRIHLNAMTTRNLVVGFASYLVWEEGYGFEEIAPPLAAYAALLGLYWTYHPVLFHLRWYSLSLVHVLATTATAAVTTNMFWKVSKPAGLLMAPFLVYLAYASYLNTICALCLDDDCFLDV</sequence>
<dbReference type="GO" id="GO:0033013">
    <property type="term" value="P:tetrapyrrole metabolic process"/>
    <property type="evidence" value="ECO:0007669"/>
    <property type="project" value="UniProtKB-ARBA"/>
</dbReference>
<dbReference type="InterPro" id="IPR038330">
    <property type="entry name" value="TspO/MBR-related_sf"/>
</dbReference>